<dbReference type="CDD" id="cd02440">
    <property type="entry name" value="AdoMet_MTases"/>
    <property type="match status" value="1"/>
</dbReference>
<dbReference type="PANTHER" id="PTHR43591">
    <property type="entry name" value="METHYLTRANSFERASE"/>
    <property type="match status" value="1"/>
</dbReference>
<dbReference type="InterPro" id="IPR013216">
    <property type="entry name" value="Methyltransf_11"/>
</dbReference>
<evidence type="ECO:0000259" key="1">
    <source>
        <dbReference type="Pfam" id="PF08241"/>
    </source>
</evidence>
<dbReference type="InterPro" id="IPR029063">
    <property type="entry name" value="SAM-dependent_MTases_sf"/>
</dbReference>
<reference evidence="2 3" key="1">
    <citation type="submission" date="2020-07" db="EMBL/GenBank/DDBJ databases">
        <title>Sequencing the genomes of 1000 actinobacteria strains.</title>
        <authorList>
            <person name="Klenk H.-P."/>
        </authorList>
    </citation>
    <scope>NUCLEOTIDE SEQUENCE [LARGE SCALE GENOMIC DNA]</scope>
    <source>
        <strain evidence="2 3">DSM 45927</strain>
    </source>
</reference>
<comment type="caution">
    <text evidence="2">The sequence shown here is derived from an EMBL/GenBank/DDBJ whole genome shotgun (WGS) entry which is preliminary data.</text>
</comment>
<keyword evidence="2" id="KW-0808">Transferase</keyword>
<keyword evidence="2" id="KW-0489">Methyltransferase</keyword>
<organism evidence="2 3">
    <name type="scientific">Streptomonospora nanhaiensis</name>
    <dbReference type="NCBI Taxonomy" id="1323731"/>
    <lineage>
        <taxon>Bacteria</taxon>
        <taxon>Bacillati</taxon>
        <taxon>Actinomycetota</taxon>
        <taxon>Actinomycetes</taxon>
        <taxon>Streptosporangiales</taxon>
        <taxon>Nocardiopsidaceae</taxon>
        <taxon>Streptomonospora</taxon>
    </lineage>
</organism>
<name>A0A853BGQ3_9ACTN</name>
<dbReference type="Gene3D" id="3.40.50.150">
    <property type="entry name" value="Vaccinia Virus protein VP39"/>
    <property type="match status" value="1"/>
</dbReference>
<gene>
    <name evidence="2" type="ORF">HNR12_000487</name>
</gene>
<feature type="domain" description="Methyltransferase type 11" evidence="1">
    <location>
        <begin position="88"/>
        <end position="187"/>
    </location>
</feature>
<sequence length="282" mass="30348">MEPDPPRAARRDEGAAARQALRSAMYGANDLSSLTLFSGGFINFGYWADPPGGPHSTPTTAERTASQQEMYRQVARRAHLGPGRRAAEVGCGLGVGAALVAEEFAPAALVALDLSPEQLDRARRRVPHARPGAAAPLRFARADAARLPLADSALDAVYSVEAAQHFEDLPAFAAEAHRVLRPGGRLAVAVFFLTAESARARATALLETFGNGVDVVVAVDDFTAVLRGAGFADAAAESVGPRVWRRFDAWIAQTEYRDVWSRNWLRAYEEGLVDYYIATATR</sequence>
<dbReference type="GO" id="GO:0032259">
    <property type="term" value="P:methylation"/>
    <property type="evidence" value="ECO:0007669"/>
    <property type="project" value="UniProtKB-KW"/>
</dbReference>
<dbReference type="EMBL" id="JACCFO010000001">
    <property type="protein sequence ID" value="NYI94210.1"/>
    <property type="molecule type" value="Genomic_DNA"/>
</dbReference>
<accession>A0A853BGQ3</accession>
<dbReference type="GO" id="GO:0008757">
    <property type="term" value="F:S-adenosylmethionine-dependent methyltransferase activity"/>
    <property type="evidence" value="ECO:0007669"/>
    <property type="project" value="InterPro"/>
</dbReference>
<dbReference type="PANTHER" id="PTHR43591:SF81">
    <property type="entry name" value="MAGNESIUM PROTOPORPHYRIN IX METHYLTRANSFERASE, CHLOROPLASTIC-RELATED"/>
    <property type="match status" value="1"/>
</dbReference>
<dbReference type="Proteomes" id="UP000575985">
    <property type="component" value="Unassembled WGS sequence"/>
</dbReference>
<dbReference type="RefSeq" id="WP_308118679.1">
    <property type="nucleotide sequence ID" value="NZ_JACCFO010000001.1"/>
</dbReference>
<dbReference type="AlphaFoldDB" id="A0A853BGQ3"/>
<evidence type="ECO:0000313" key="3">
    <source>
        <dbReference type="Proteomes" id="UP000575985"/>
    </source>
</evidence>
<dbReference type="Pfam" id="PF08241">
    <property type="entry name" value="Methyltransf_11"/>
    <property type="match status" value="1"/>
</dbReference>
<proteinExistence type="predicted"/>
<protein>
    <submittedName>
        <fullName evidence="2">Cyclopropane fatty-acyl-phospholipid synthase-like methyltransferase</fullName>
    </submittedName>
</protein>
<dbReference type="SUPFAM" id="SSF53335">
    <property type="entry name" value="S-adenosyl-L-methionine-dependent methyltransferases"/>
    <property type="match status" value="1"/>
</dbReference>
<keyword evidence="3" id="KW-1185">Reference proteome</keyword>
<evidence type="ECO:0000313" key="2">
    <source>
        <dbReference type="EMBL" id="NYI94210.1"/>
    </source>
</evidence>